<dbReference type="HOGENOM" id="CLU_435586_0_0_1"/>
<feature type="compositionally biased region" description="Polar residues" evidence="2">
    <location>
        <begin position="82"/>
        <end position="93"/>
    </location>
</feature>
<organism evidence="4 5">
    <name type="scientific">Stachybotrys chlorohalonatus (strain IBT 40285)</name>
    <dbReference type="NCBI Taxonomy" id="1283841"/>
    <lineage>
        <taxon>Eukaryota</taxon>
        <taxon>Fungi</taxon>
        <taxon>Dikarya</taxon>
        <taxon>Ascomycota</taxon>
        <taxon>Pezizomycotina</taxon>
        <taxon>Sordariomycetes</taxon>
        <taxon>Hypocreomycetidae</taxon>
        <taxon>Hypocreales</taxon>
        <taxon>Stachybotryaceae</taxon>
        <taxon>Stachybotrys</taxon>
    </lineage>
</organism>
<protein>
    <recommendedName>
        <fullName evidence="3">Myb-like domain-containing protein</fullName>
    </recommendedName>
</protein>
<evidence type="ECO:0000256" key="2">
    <source>
        <dbReference type="SAM" id="MobiDB-lite"/>
    </source>
</evidence>
<dbReference type="STRING" id="1283841.A0A084QR59"/>
<dbReference type="Pfam" id="PF13921">
    <property type="entry name" value="Myb_DNA-bind_6"/>
    <property type="match status" value="1"/>
</dbReference>
<feature type="compositionally biased region" description="Basic and acidic residues" evidence="2">
    <location>
        <begin position="419"/>
        <end position="431"/>
    </location>
</feature>
<proteinExistence type="predicted"/>
<dbReference type="InterPro" id="IPR009057">
    <property type="entry name" value="Homeodomain-like_sf"/>
</dbReference>
<feature type="region of interest" description="Disordered" evidence="2">
    <location>
        <begin position="291"/>
        <end position="353"/>
    </location>
</feature>
<feature type="domain" description="Myb-like" evidence="3">
    <location>
        <begin position="421"/>
        <end position="471"/>
    </location>
</feature>
<evidence type="ECO:0000313" key="4">
    <source>
        <dbReference type="EMBL" id="KFA66444.1"/>
    </source>
</evidence>
<sequence length="628" mass="69415">MDPLAVLNFSAHTLNPRQHPPRPLLPSRPPTPNLSYSSFSCPSLPTNLPPRPPVANSKYHSVPLYNPNSKPSCKIKSENQQERSPCSAETSKNLELMDEIDPVESCCGNSTEHQLMNPGGGHPIPAATDLPPQDVVEPSILVAASPPSSPKARPTDHKTRNHDQPQDVKELQQTNDELDPAEQSIPSPHLPSTPNDMAMHHNKISSLLMSKSVTSTTPNRHAFVGEDTMETILPNITATALPAPVKVQVVRQMSKEKEGGDEDARKRNHQLYTDDDNSAVGLQLCNKFRQPEKRQRVLSSKDASCSRATALPPSLPGGSRGGMEVPTHESETGSSLNENHAQTSYENPSSSNATPIAQYEEHAFSGTFKCTTIGGTVHCSLDFMSARTSEGTDIAELFKRCFGRRTVGASPVAEASMQDGRKPSSRERYTAEEDETIVRLKEEEGLSWTDIEAEIPGRSKGALKLRYGTRLRGRTVAKSISSDERCRRKTRRQAQIRSPAVQNVNGDIEKEYVVRKIKRHRALSDGSVECRVQWDGGSRTWEPYCNVKDTKAMVKYEMQSHAIALGTHMIRLLRALDVLVRGGIVSMVGLLHRQTTPPFFTAFIHRFQCFSILYSHTAFSDRFPIPPS</sequence>
<feature type="compositionally biased region" description="Basic and acidic residues" evidence="2">
    <location>
        <begin position="153"/>
        <end position="170"/>
    </location>
</feature>
<dbReference type="EMBL" id="KL660454">
    <property type="protein sequence ID" value="KFA66444.1"/>
    <property type="molecule type" value="Genomic_DNA"/>
</dbReference>
<dbReference type="PROSITE" id="PS50090">
    <property type="entry name" value="MYB_LIKE"/>
    <property type="match status" value="1"/>
</dbReference>
<evidence type="ECO:0000259" key="3">
    <source>
        <dbReference type="PROSITE" id="PS50090"/>
    </source>
</evidence>
<dbReference type="AlphaFoldDB" id="A0A084QR59"/>
<feature type="region of interest" description="Disordered" evidence="2">
    <location>
        <begin position="254"/>
        <end position="275"/>
    </location>
</feature>
<evidence type="ECO:0000313" key="5">
    <source>
        <dbReference type="Proteomes" id="UP000028524"/>
    </source>
</evidence>
<dbReference type="InterPro" id="IPR001005">
    <property type="entry name" value="SANT/Myb"/>
</dbReference>
<dbReference type="Proteomes" id="UP000028524">
    <property type="component" value="Unassembled WGS sequence"/>
</dbReference>
<feature type="region of interest" description="Disordered" evidence="2">
    <location>
        <begin position="412"/>
        <end position="431"/>
    </location>
</feature>
<dbReference type="CDD" id="cd00167">
    <property type="entry name" value="SANT"/>
    <property type="match status" value="1"/>
</dbReference>
<dbReference type="Gene3D" id="2.40.50.40">
    <property type="match status" value="1"/>
</dbReference>
<feature type="compositionally biased region" description="Polar residues" evidence="2">
    <location>
        <begin position="184"/>
        <end position="195"/>
    </location>
</feature>
<dbReference type="Gene3D" id="1.10.10.60">
    <property type="entry name" value="Homeodomain-like"/>
    <property type="match status" value="1"/>
</dbReference>
<feature type="compositionally biased region" description="Polar residues" evidence="2">
    <location>
        <begin position="332"/>
        <end position="353"/>
    </location>
</feature>
<accession>A0A084QR59</accession>
<dbReference type="CDD" id="cd00024">
    <property type="entry name" value="CD_CSD"/>
    <property type="match status" value="1"/>
</dbReference>
<dbReference type="InterPro" id="IPR016197">
    <property type="entry name" value="Chromo-like_dom_sf"/>
</dbReference>
<keyword evidence="5" id="KW-1185">Reference proteome</keyword>
<name>A0A084QR59_STAC4</name>
<feature type="compositionally biased region" description="Pro residues" evidence="2">
    <location>
        <begin position="21"/>
        <end position="32"/>
    </location>
</feature>
<dbReference type="SUPFAM" id="SSF54160">
    <property type="entry name" value="Chromo domain-like"/>
    <property type="match status" value="1"/>
</dbReference>
<comment type="subunit">
    <text evidence="1">Component of the NuA4 histone acetyltransferase complex.</text>
</comment>
<feature type="compositionally biased region" description="Polar residues" evidence="2">
    <location>
        <begin position="297"/>
        <end position="307"/>
    </location>
</feature>
<dbReference type="OrthoDB" id="4590886at2759"/>
<feature type="region of interest" description="Disordered" evidence="2">
    <location>
        <begin position="1"/>
        <end position="94"/>
    </location>
</feature>
<feature type="compositionally biased region" description="Basic and acidic residues" evidence="2">
    <location>
        <begin position="254"/>
        <end position="265"/>
    </location>
</feature>
<reference evidence="4 5" key="1">
    <citation type="journal article" date="2014" name="BMC Genomics">
        <title>Comparative genome sequencing reveals chemotype-specific gene clusters in the toxigenic black mold Stachybotrys.</title>
        <authorList>
            <person name="Semeiks J."/>
            <person name="Borek D."/>
            <person name="Otwinowski Z."/>
            <person name="Grishin N.V."/>
        </authorList>
    </citation>
    <scope>NUCLEOTIDE SEQUENCE [LARGE SCALE GENOMIC DNA]</scope>
    <source>
        <strain evidence="4 5">IBT 40285</strain>
    </source>
</reference>
<dbReference type="SUPFAM" id="SSF46689">
    <property type="entry name" value="Homeodomain-like"/>
    <property type="match status" value="1"/>
</dbReference>
<dbReference type="SMART" id="SM00717">
    <property type="entry name" value="SANT"/>
    <property type="match status" value="1"/>
</dbReference>
<evidence type="ECO:0000256" key="1">
    <source>
        <dbReference type="ARBA" id="ARBA00011353"/>
    </source>
</evidence>
<dbReference type="InParanoid" id="A0A084QR59"/>
<feature type="compositionally biased region" description="Low complexity" evidence="2">
    <location>
        <begin position="143"/>
        <end position="152"/>
    </location>
</feature>
<feature type="region of interest" description="Disordered" evidence="2">
    <location>
        <begin position="108"/>
        <end position="198"/>
    </location>
</feature>
<gene>
    <name evidence="4" type="ORF">S40285_08977</name>
</gene>